<dbReference type="PANTHER" id="PTHR31739">
    <property type="entry name" value="ENT-COPALYL DIPHOSPHATE SYNTHASE, CHLOROPLASTIC"/>
    <property type="match status" value="1"/>
</dbReference>
<dbReference type="GO" id="GO:0006952">
    <property type="term" value="P:defense response"/>
    <property type="evidence" value="ECO:0007669"/>
    <property type="project" value="UniProtKB-KW"/>
</dbReference>
<name>A0A0D9VHC2_9ORYZ</name>
<keyword evidence="3" id="KW-0479">Metal-binding</keyword>
<dbReference type="InterPro" id="IPR008930">
    <property type="entry name" value="Terpenoid_cyclase/PrenylTrfase"/>
</dbReference>
<dbReference type="PANTHER" id="PTHR31739:SF17">
    <property type="entry name" value="ENT-SANDARACOPIMARA-8(14),15-DIENE SYNTHASE, CHLOROPLASTIC"/>
    <property type="match status" value="1"/>
</dbReference>
<evidence type="ECO:0000313" key="10">
    <source>
        <dbReference type="Proteomes" id="UP000032180"/>
    </source>
</evidence>
<dbReference type="HOGENOM" id="CLU_003125_2_3_1"/>
<reference evidence="9 10" key="1">
    <citation type="submission" date="2012-08" db="EMBL/GenBank/DDBJ databases">
        <title>Oryza genome evolution.</title>
        <authorList>
            <person name="Wing R.A."/>
        </authorList>
    </citation>
    <scope>NUCLEOTIDE SEQUENCE</scope>
</reference>
<proteinExistence type="inferred from homology"/>
<dbReference type="SUPFAM" id="SSF48239">
    <property type="entry name" value="Terpenoid cyclases/Protein prenyltransferases"/>
    <property type="match status" value="1"/>
</dbReference>
<reference evidence="9" key="3">
    <citation type="submission" date="2015-04" db="UniProtKB">
        <authorList>
            <consortium name="EnsemblPlants"/>
        </authorList>
    </citation>
    <scope>IDENTIFICATION</scope>
</reference>
<dbReference type="InterPro" id="IPR005630">
    <property type="entry name" value="Terpene_synthase_metal-bd"/>
</dbReference>
<dbReference type="AlphaFoldDB" id="A0A0D9VHC2"/>
<dbReference type="Proteomes" id="UP000032180">
    <property type="component" value="Chromosome 2"/>
</dbReference>
<dbReference type="SUPFAM" id="SSF48576">
    <property type="entry name" value="Terpenoid synthases"/>
    <property type="match status" value="1"/>
</dbReference>
<dbReference type="EnsemblPlants" id="LPERR02G17210.1">
    <property type="protein sequence ID" value="LPERR02G17210.1"/>
    <property type="gene ID" value="LPERR02G17210"/>
</dbReference>
<keyword evidence="4" id="KW-0611">Plant defense</keyword>
<dbReference type="Pfam" id="PF03936">
    <property type="entry name" value="Terpene_synth_C"/>
    <property type="match status" value="1"/>
</dbReference>
<keyword evidence="6" id="KW-0456">Lyase</keyword>
<evidence type="ECO:0000313" key="9">
    <source>
        <dbReference type="EnsemblPlants" id="LPERR02G17210.1"/>
    </source>
</evidence>
<evidence type="ECO:0000256" key="6">
    <source>
        <dbReference type="ARBA" id="ARBA00023239"/>
    </source>
</evidence>
<keyword evidence="10" id="KW-1185">Reference proteome</keyword>
<evidence type="ECO:0000259" key="7">
    <source>
        <dbReference type="Pfam" id="PF01397"/>
    </source>
</evidence>
<dbReference type="Pfam" id="PF01397">
    <property type="entry name" value="Terpene_synth"/>
    <property type="match status" value="1"/>
</dbReference>
<reference evidence="10" key="2">
    <citation type="submission" date="2013-12" db="EMBL/GenBank/DDBJ databases">
        <authorList>
            <person name="Yu Y."/>
            <person name="Lee S."/>
            <person name="de Baynast K."/>
            <person name="Wissotski M."/>
            <person name="Liu L."/>
            <person name="Talag J."/>
            <person name="Goicoechea J."/>
            <person name="Angelova A."/>
            <person name="Jetty R."/>
            <person name="Kudrna D."/>
            <person name="Golser W."/>
            <person name="Rivera L."/>
            <person name="Zhang J."/>
            <person name="Wing R."/>
        </authorList>
    </citation>
    <scope>NUCLEOTIDE SEQUENCE</scope>
</reference>
<dbReference type="FunFam" id="1.50.10.130:FF:000002">
    <property type="entry name" value="Ent-copalyl diphosphate synthase, chloroplastic"/>
    <property type="match status" value="1"/>
</dbReference>
<dbReference type="Gene3D" id="1.50.10.130">
    <property type="entry name" value="Terpene synthase, N-terminal domain"/>
    <property type="match status" value="1"/>
</dbReference>
<dbReference type="FunFam" id="1.10.600.10:FF:000005">
    <property type="entry name" value="Ent-kaur-16-ene synthase, chloroplastic"/>
    <property type="match status" value="1"/>
</dbReference>
<dbReference type="GO" id="GO:0010333">
    <property type="term" value="F:terpene synthase activity"/>
    <property type="evidence" value="ECO:0007669"/>
    <property type="project" value="InterPro"/>
</dbReference>
<organism evidence="9 10">
    <name type="scientific">Leersia perrieri</name>
    <dbReference type="NCBI Taxonomy" id="77586"/>
    <lineage>
        <taxon>Eukaryota</taxon>
        <taxon>Viridiplantae</taxon>
        <taxon>Streptophyta</taxon>
        <taxon>Embryophyta</taxon>
        <taxon>Tracheophyta</taxon>
        <taxon>Spermatophyta</taxon>
        <taxon>Magnoliopsida</taxon>
        <taxon>Liliopsida</taxon>
        <taxon>Poales</taxon>
        <taxon>Poaceae</taxon>
        <taxon>BOP clade</taxon>
        <taxon>Oryzoideae</taxon>
        <taxon>Oryzeae</taxon>
        <taxon>Oryzinae</taxon>
        <taxon>Leersia</taxon>
    </lineage>
</organism>
<dbReference type="InterPro" id="IPR036965">
    <property type="entry name" value="Terpene_synth_N_sf"/>
</dbReference>
<dbReference type="GO" id="GO:0016102">
    <property type="term" value="P:diterpenoid biosynthetic process"/>
    <property type="evidence" value="ECO:0007669"/>
    <property type="project" value="TreeGrafter"/>
</dbReference>
<dbReference type="STRING" id="77586.A0A0D9VHC2"/>
<comment type="cofactor">
    <cofactor evidence="1">
        <name>Mg(2+)</name>
        <dbReference type="ChEBI" id="CHEBI:18420"/>
    </cofactor>
</comment>
<dbReference type="InterPro" id="IPR050148">
    <property type="entry name" value="Terpene_synthase-like"/>
</dbReference>
<dbReference type="eggNOG" id="ENOG502QVGX">
    <property type="taxonomic scope" value="Eukaryota"/>
</dbReference>
<evidence type="ECO:0000256" key="3">
    <source>
        <dbReference type="ARBA" id="ARBA00022723"/>
    </source>
</evidence>
<feature type="domain" description="Terpene synthase metal-binding" evidence="8">
    <location>
        <begin position="307"/>
        <end position="517"/>
    </location>
</feature>
<dbReference type="GO" id="GO:0000287">
    <property type="term" value="F:magnesium ion binding"/>
    <property type="evidence" value="ECO:0007669"/>
    <property type="project" value="InterPro"/>
</dbReference>
<evidence type="ECO:0000256" key="1">
    <source>
        <dbReference type="ARBA" id="ARBA00001946"/>
    </source>
</evidence>
<dbReference type="Gene3D" id="1.10.600.10">
    <property type="entry name" value="Farnesyl Diphosphate Synthase"/>
    <property type="match status" value="1"/>
</dbReference>
<dbReference type="Gramene" id="LPERR02G17210.1">
    <property type="protein sequence ID" value="LPERR02G17210.1"/>
    <property type="gene ID" value="LPERR02G17210"/>
</dbReference>
<feature type="domain" description="Terpene synthase N-terminal" evidence="7">
    <location>
        <begin position="80"/>
        <end position="238"/>
    </location>
</feature>
<evidence type="ECO:0000259" key="8">
    <source>
        <dbReference type="Pfam" id="PF03936"/>
    </source>
</evidence>
<accession>A0A0D9VHC2</accession>
<dbReference type="InterPro" id="IPR008949">
    <property type="entry name" value="Isoprenoid_synthase_dom_sf"/>
</dbReference>
<comment type="similarity">
    <text evidence="2">Belongs to the terpene synthase family.</text>
</comment>
<sequence>MQMVSNASVSPRVPLLRPPAAEPWFFRQPNSSSQRRSRGWMVNSSALGVDTYKHTRNGYRRQPKITTYLNDNETRDKTDMIAAIRATLRSMREASTTYTKLFIVDTLEKVGVSHYFSTEITSILDMAYNYWKQKDQDMVMDMETCAMAFRILRMHGYDVSSDMLAHFSEGSRFSNSVQSSLNDTKALLELYKASKVRILEDECTLDKIGSWTAEQLRQQLCSGKISTSVMPQEVKCALQLPFYSSTLEPLEHRRNIQHFSTNGIQMQKPGFLPRHAAEDIIALAVAEFNSAQSLYQKEVEYLDRWVKESRLDQLKFLRILPLDVFFFFASSMFPREASEARMAAIQNCILTIAVDDLFDVAGSNEELENLVTLFEKWDAHDEIGFCSENVETIFNAVYNTSQKIEAWVAKVQNRSVMSHIAELWLDMARVMRKEAEWSRERYVPTMEEYMPVAEVSFALGPIVPTSLYLLGPELADGVARGAEYGELMRLMNVCCRLLNDMASYKREWADGKINSVLLRAGVCGGAAAGDDEAAAVTSSAAVDAAKEEIRRTIENSKRELLRLVTSTSTGEEEEEESVPGMCKEVFWNMCKVVNLTYVKANGYCTLEEMMGAARAVVRDPLKV</sequence>
<evidence type="ECO:0000256" key="2">
    <source>
        <dbReference type="ARBA" id="ARBA00006333"/>
    </source>
</evidence>
<evidence type="ECO:0000256" key="4">
    <source>
        <dbReference type="ARBA" id="ARBA00022821"/>
    </source>
</evidence>
<dbReference type="InterPro" id="IPR001906">
    <property type="entry name" value="Terpene_synth_N"/>
</dbReference>
<evidence type="ECO:0000256" key="5">
    <source>
        <dbReference type="ARBA" id="ARBA00022842"/>
    </source>
</evidence>
<keyword evidence="5" id="KW-0460">Magnesium</keyword>
<protein>
    <submittedName>
        <fullName evidence="9">Uncharacterized protein</fullName>
    </submittedName>
</protein>